<reference evidence="3" key="1">
    <citation type="journal article" date="2014" name="Sci. Rep.">
        <title>Minimally destructive sampling of type specimens of Pyropia (Bangiales, Rhodophyta) recovers complete plastid and mitochondrial genomes.</title>
        <authorList>
            <person name="Hughey J.R."/>
            <person name="Gabrielson P.W."/>
            <person name="Rohmer L."/>
            <person name="Tortolani J."/>
            <person name="Silva M."/>
            <person name="Miller K.A."/>
            <person name="Young J.D."/>
            <person name="Martell C."/>
            <person name="Ruediger E."/>
        </authorList>
    </citation>
    <scope>NUCLEOTIDE SEQUENCE</scope>
</reference>
<dbReference type="Pfam" id="PF04485">
    <property type="entry name" value="NblA"/>
    <property type="match status" value="1"/>
</dbReference>
<gene>
    <name evidence="3" type="primary">nblA</name>
</gene>
<comment type="similarity">
    <text evidence="1">Belongs to the ycf18/nblA family.</text>
</comment>
<dbReference type="SUPFAM" id="SSF109859">
    <property type="entry name" value="NblA-like"/>
    <property type="match status" value="1"/>
</dbReference>
<evidence type="ECO:0000256" key="1">
    <source>
        <dbReference type="ARBA" id="ARBA00008091"/>
    </source>
</evidence>
<evidence type="ECO:0000256" key="2">
    <source>
        <dbReference type="ARBA" id="ARBA00021553"/>
    </source>
</evidence>
<proteinExistence type="inferred from homology"/>
<geneLocation type="plastid" evidence="3"/>
<keyword evidence="3" id="KW-0934">Plastid</keyword>
<protein>
    <recommendedName>
        <fullName evidence="2">Uncharacterized protein ycf18</fullName>
    </recommendedName>
</protein>
<name>A0A059XH17_PYRPE</name>
<dbReference type="EMBL" id="KJ776828">
    <property type="protein sequence ID" value="AIA19724.1"/>
    <property type="molecule type" value="Genomic_DNA"/>
</dbReference>
<accession>A0A059XH17</accession>
<dbReference type="InterPro" id="IPR036904">
    <property type="entry name" value="NblA_sf"/>
</dbReference>
<evidence type="ECO:0000313" key="3">
    <source>
        <dbReference type="EMBL" id="AIA19724.1"/>
    </source>
</evidence>
<sequence>MQKKYTTKMEFVTKKEFLYSIIVDIFRVFLYYQTFFQISLKLAVKILCTMNISNQLSLEQEFELVLYKQKIEQLDLQQSRKLLSETLKTMLLKDNIIKYVIKNSHFRQ</sequence>
<organism evidence="3">
    <name type="scientific">Pyropia perforata</name>
    <name type="common">Red alga</name>
    <name type="synonym">Porphyra perforata</name>
    <dbReference type="NCBI Taxonomy" id="182771"/>
    <lineage>
        <taxon>Eukaryota</taxon>
        <taxon>Rhodophyta</taxon>
        <taxon>Bangiophyceae</taxon>
        <taxon>Bangiales</taxon>
        <taxon>Bangiaceae</taxon>
        <taxon>Pyropia</taxon>
    </lineage>
</organism>
<dbReference type="Gene3D" id="1.10.287.670">
    <property type="entry name" value="Phycobilisome degradation protein NblA"/>
    <property type="match status" value="1"/>
</dbReference>
<dbReference type="InterPro" id="IPR007574">
    <property type="entry name" value="NblA"/>
</dbReference>
<dbReference type="AlphaFoldDB" id="A0A059XH17"/>